<evidence type="ECO:0000256" key="1">
    <source>
        <dbReference type="SAM" id="Phobius"/>
    </source>
</evidence>
<accession>A0ABX1N1E7</accession>
<keyword evidence="1" id="KW-1133">Transmembrane helix</keyword>
<dbReference type="InterPro" id="IPR021994">
    <property type="entry name" value="DUF3592"/>
</dbReference>
<evidence type="ECO:0000313" key="3">
    <source>
        <dbReference type="EMBL" id="NMF93073.1"/>
    </source>
</evidence>
<evidence type="ECO:0000313" key="4">
    <source>
        <dbReference type="Proteomes" id="UP000601990"/>
    </source>
</evidence>
<name>A0ABX1N1E7_9RHOO</name>
<feature type="transmembrane region" description="Helical" evidence="1">
    <location>
        <begin position="147"/>
        <end position="172"/>
    </location>
</feature>
<feature type="transmembrane region" description="Helical" evidence="1">
    <location>
        <begin position="20"/>
        <end position="45"/>
    </location>
</feature>
<feature type="domain" description="DUF3592" evidence="2">
    <location>
        <begin position="82"/>
        <end position="142"/>
    </location>
</feature>
<dbReference type="RefSeq" id="WP_169198361.1">
    <property type="nucleotide sequence ID" value="NZ_WTVH02000008.1"/>
</dbReference>
<gene>
    <name evidence="3" type="ORF">GO608_06995</name>
</gene>
<keyword evidence="4" id="KW-1185">Reference proteome</keyword>
<dbReference type="EMBL" id="WTVH01000010">
    <property type="protein sequence ID" value="NMF93073.1"/>
    <property type="molecule type" value="Genomic_DNA"/>
</dbReference>
<proteinExistence type="predicted"/>
<keyword evidence="1" id="KW-0472">Membrane</keyword>
<protein>
    <submittedName>
        <fullName evidence="3">DUF3592 domain-containing protein</fullName>
    </submittedName>
</protein>
<evidence type="ECO:0000259" key="2">
    <source>
        <dbReference type="Pfam" id="PF12158"/>
    </source>
</evidence>
<comment type="caution">
    <text evidence="3">The sequence shown here is derived from an EMBL/GenBank/DDBJ whole genome shotgun (WGS) entry which is preliminary data.</text>
</comment>
<dbReference type="Proteomes" id="UP000601990">
    <property type="component" value="Unassembled WGS sequence"/>
</dbReference>
<keyword evidence="1" id="KW-0812">Transmembrane</keyword>
<sequence length="187" mass="20279">MSPIRLLPSSPLAAFRAVALGIGLPLLGVGLLMAGLLGVVSYGVLPFMESLRSRHWQPVEAAIESVSLHAPPSSLHPPLDSVQIRYRYRVGDADHDGMRYDPHDGQYARDSSQSIVAGLQASPRITVWVNPSDPDDAMVFRELRWAVFLFTFPALALALAGGLMLFAGMLAWNQAKPGRRAGKPDQP</sequence>
<organism evidence="3 4">
    <name type="scientific">Aromatoleum buckelii</name>
    <dbReference type="NCBI Taxonomy" id="200254"/>
    <lineage>
        <taxon>Bacteria</taxon>
        <taxon>Pseudomonadati</taxon>
        <taxon>Pseudomonadota</taxon>
        <taxon>Betaproteobacteria</taxon>
        <taxon>Rhodocyclales</taxon>
        <taxon>Rhodocyclaceae</taxon>
        <taxon>Aromatoleum</taxon>
    </lineage>
</organism>
<dbReference type="Pfam" id="PF12158">
    <property type="entry name" value="DUF3592"/>
    <property type="match status" value="1"/>
</dbReference>
<reference evidence="3" key="1">
    <citation type="submission" date="2019-12" db="EMBL/GenBank/DDBJ databases">
        <title>Comparative genomics gives insights into the taxonomy of the Azoarcus-Aromatoleum group and reveals separate origins of nif in the plant-associated Azoarcus and non-plant-associated Aromatoleum sub-groups.</title>
        <authorList>
            <person name="Lafos M."/>
            <person name="Maluk M."/>
            <person name="Batista M."/>
            <person name="Junghare M."/>
            <person name="Carmona M."/>
            <person name="Faoro H."/>
            <person name="Cruz L.M."/>
            <person name="Battistoni F."/>
            <person name="De Souza E."/>
            <person name="Pedrosa F."/>
            <person name="Chen W.-M."/>
            <person name="Poole P.S."/>
            <person name="Dixon R.A."/>
            <person name="James E.K."/>
        </authorList>
    </citation>
    <scope>NUCLEOTIDE SEQUENCE</scope>
    <source>
        <strain evidence="3">U120</strain>
    </source>
</reference>